<keyword evidence="5 7" id="KW-1133">Transmembrane helix</keyword>
<feature type="transmembrane region" description="Helical" evidence="7">
    <location>
        <begin position="493"/>
        <end position="514"/>
    </location>
</feature>
<dbReference type="GO" id="GO:0005886">
    <property type="term" value="C:plasma membrane"/>
    <property type="evidence" value="ECO:0007669"/>
    <property type="project" value="UniProtKB-SubCell"/>
</dbReference>
<keyword evidence="4 7" id="KW-0812">Transmembrane</keyword>
<evidence type="ECO:0000256" key="2">
    <source>
        <dbReference type="ARBA" id="ARBA00022448"/>
    </source>
</evidence>
<protein>
    <submittedName>
        <fullName evidence="9">Glutathione transport system permease protein gsiD</fullName>
    </submittedName>
</protein>
<dbReference type="InterPro" id="IPR035906">
    <property type="entry name" value="MetI-like_sf"/>
</dbReference>
<dbReference type="Gene3D" id="2.130.10.30">
    <property type="entry name" value="Regulator of chromosome condensation 1/beta-lactamase-inhibitor protein II"/>
    <property type="match status" value="2"/>
</dbReference>
<dbReference type="Gene3D" id="1.10.3720.10">
    <property type="entry name" value="MetI-like"/>
    <property type="match status" value="1"/>
</dbReference>
<dbReference type="AlphaFoldDB" id="A0A173RNB6"/>
<evidence type="ECO:0000256" key="3">
    <source>
        <dbReference type="ARBA" id="ARBA00022475"/>
    </source>
</evidence>
<evidence type="ECO:0000256" key="4">
    <source>
        <dbReference type="ARBA" id="ARBA00022692"/>
    </source>
</evidence>
<dbReference type="Proteomes" id="UP000095727">
    <property type="component" value="Unassembled WGS sequence"/>
</dbReference>
<dbReference type="SUPFAM" id="SSF161098">
    <property type="entry name" value="MetI-like"/>
    <property type="match status" value="1"/>
</dbReference>
<dbReference type="PROSITE" id="PS00626">
    <property type="entry name" value="RCC1_2"/>
    <property type="match status" value="1"/>
</dbReference>
<organism evidence="9 10">
    <name type="scientific">Coprococcus comes</name>
    <dbReference type="NCBI Taxonomy" id="410072"/>
    <lineage>
        <taxon>Bacteria</taxon>
        <taxon>Bacillati</taxon>
        <taxon>Bacillota</taxon>
        <taxon>Clostridia</taxon>
        <taxon>Lachnospirales</taxon>
        <taxon>Lachnospiraceae</taxon>
        <taxon>Coprococcus</taxon>
    </lineage>
</organism>
<accession>A0A173RNB6</accession>
<dbReference type="CDD" id="cd06261">
    <property type="entry name" value="TM_PBP2"/>
    <property type="match status" value="1"/>
</dbReference>
<feature type="transmembrane region" description="Helical" evidence="7">
    <location>
        <begin position="413"/>
        <end position="434"/>
    </location>
</feature>
<dbReference type="InterPro" id="IPR000408">
    <property type="entry name" value="Reg_chr_condens"/>
</dbReference>
<keyword evidence="2 7" id="KW-0813">Transport</keyword>
<dbReference type="GO" id="GO:0055085">
    <property type="term" value="P:transmembrane transport"/>
    <property type="evidence" value="ECO:0007669"/>
    <property type="project" value="InterPro"/>
</dbReference>
<comment type="subcellular location">
    <subcellularLocation>
        <location evidence="1 7">Cell membrane</location>
        <topology evidence="1 7">Multi-pass membrane protein</topology>
    </subcellularLocation>
</comment>
<dbReference type="RefSeq" id="WP_055155821.1">
    <property type="nucleotide sequence ID" value="NZ_CYXR01000004.1"/>
</dbReference>
<dbReference type="PANTHER" id="PTHR43386">
    <property type="entry name" value="OLIGOPEPTIDE TRANSPORT SYSTEM PERMEASE PROTEIN APPC"/>
    <property type="match status" value="1"/>
</dbReference>
<evidence type="ECO:0000313" key="10">
    <source>
        <dbReference type="Proteomes" id="UP000095727"/>
    </source>
</evidence>
<keyword evidence="6 7" id="KW-0472">Membrane</keyword>
<feature type="transmembrane region" description="Helical" evidence="7">
    <location>
        <begin position="36"/>
        <end position="58"/>
    </location>
</feature>
<comment type="similarity">
    <text evidence="7">Belongs to the binding-protein-dependent transport system permease family.</text>
</comment>
<dbReference type="PROSITE" id="PS50928">
    <property type="entry name" value="ABC_TM1"/>
    <property type="match status" value="1"/>
</dbReference>
<gene>
    <name evidence="9" type="primary">gsiD_1</name>
    <name evidence="9" type="ORF">ERS852574_00724</name>
</gene>
<feature type="domain" description="ABC transmembrane type-1" evidence="8">
    <location>
        <begin position="374"/>
        <end position="571"/>
    </location>
</feature>
<dbReference type="InterPro" id="IPR000515">
    <property type="entry name" value="MetI-like"/>
</dbReference>
<dbReference type="InterPro" id="IPR025966">
    <property type="entry name" value="OppC_N"/>
</dbReference>
<sequence length="585" mass="63706">MLFGKKKEKEQRSVLEEEQMQSPFRTIIKNLLENKLAMGGLIVFVSIFAMCFILPIWFHQDLNYQDPTQKNIAPGFSFLSVPSDLKDNAEVIEFGPTYGVGVDKDGYVYEWGQLTKNLKKIPADMGKVVDIAVGQDHVLAINDKGTLYTWGFNRMGLNVIPPELKGKKIADIEAGYQVSVVVTEDGKVVSWGNTSAVDISTANVKDEKVKEVKANIQTAIALTKDGKVISLAKKETALDNVPEEIQGKVEKIALTDKAAAAVLKDGTVKVWGNNHNHIFSVPEEVQGKAVDISGGRNHLVVVTEDGNAVAWGGNENNQAKVPAKATNIAKLASGYYQNCIIKEDGSVVTWGLKGYLLGTDNLGRNVFYRILKGGQMTMTVGFIAVIIQFAIGILVGGISGYYGGTVDILLMRLAEVVGSLPFIPLALILSALIGNKVSDVGRIIMIMLILGFLGWTGIAGLVRAQVLAERNKEFVVAAKALGVKEKNIIFRHIVPNVMTIIIVQATISFATCMLTESGLSFLGFGVAEPIPSWGNMLNNCRSSEVISQYWWRWVFLSVVLGLCTVSINLFGDGLRRAVDPKANER</sequence>
<dbReference type="Pfam" id="PF13540">
    <property type="entry name" value="RCC1_2"/>
    <property type="match status" value="2"/>
</dbReference>
<proteinExistence type="inferred from homology"/>
<dbReference type="SUPFAM" id="SSF50985">
    <property type="entry name" value="RCC1/BLIP-II"/>
    <property type="match status" value="1"/>
</dbReference>
<evidence type="ECO:0000256" key="7">
    <source>
        <dbReference type="RuleBase" id="RU363032"/>
    </source>
</evidence>
<feature type="transmembrane region" description="Helical" evidence="7">
    <location>
        <begin position="550"/>
        <end position="571"/>
    </location>
</feature>
<reference evidence="9 10" key="1">
    <citation type="submission" date="2015-09" db="EMBL/GenBank/DDBJ databases">
        <authorList>
            <consortium name="Pathogen Informatics"/>
        </authorList>
    </citation>
    <scope>NUCLEOTIDE SEQUENCE [LARGE SCALE GENOMIC DNA]</scope>
    <source>
        <strain evidence="9 10">2789STDY5834962</strain>
    </source>
</reference>
<dbReference type="PANTHER" id="PTHR43386:SF1">
    <property type="entry name" value="D,D-DIPEPTIDE TRANSPORT SYSTEM PERMEASE PROTEIN DDPC-RELATED"/>
    <property type="match status" value="1"/>
</dbReference>
<feature type="transmembrane region" description="Helical" evidence="7">
    <location>
        <begin position="378"/>
        <end position="401"/>
    </location>
</feature>
<dbReference type="InterPro" id="IPR009091">
    <property type="entry name" value="RCC1/BLIP-II"/>
</dbReference>
<evidence type="ECO:0000256" key="1">
    <source>
        <dbReference type="ARBA" id="ARBA00004651"/>
    </source>
</evidence>
<feature type="transmembrane region" description="Helical" evidence="7">
    <location>
        <begin position="440"/>
        <end position="462"/>
    </location>
</feature>
<dbReference type="Pfam" id="PF00528">
    <property type="entry name" value="BPD_transp_1"/>
    <property type="match status" value="1"/>
</dbReference>
<dbReference type="EMBL" id="CYXR01000004">
    <property type="protein sequence ID" value="CUM79129.1"/>
    <property type="molecule type" value="Genomic_DNA"/>
</dbReference>
<evidence type="ECO:0000259" key="8">
    <source>
        <dbReference type="PROSITE" id="PS50928"/>
    </source>
</evidence>
<evidence type="ECO:0000256" key="6">
    <source>
        <dbReference type="ARBA" id="ARBA00023136"/>
    </source>
</evidence>
<dbReference type="Pfam" id="PF12911">
    <property type="entry name" value="OppC_N"/>
    <property type="match status" value="1"/>
</dbReference>
<evidence type="ECO:0000313" key="9">
    <source>
        <dbReference type="EMBL" id="CUM79129.1"/>
    </source>
</evidence>
<dbReference type="PROSITE" id="PS50012">
    <property type="entry name" value="RCC1_3"/>
    <property type="match status" value="3"/>
</dbReference>
<dbReference type="InterPro" id="IPR050366">
    <property type="entry name" value="BP-dependent_transpt_permease"/>
</dbReference>
<name>A0A173RNB6_9FIRM</name>
<evidence type="ECO:0000256" key="5">
    <source>
        <dbReference type="ARBA" id="ARBA00022989"/>
    </source>
</evidence>
<keyword evidence="3" id="KW-1003">Cell membrane</keyword>